<evidence type="ECO:0000256" key="8">
    <source>
        <dbReference type="SAM" id="MobiDB-lite"/>
    </source>
</evidence>
<evidence type="ECO:0000256" key="5">
    <source>
        <dbReference type="PIRSR" id="PIRSR615500-1"/>
    </source>
</evidence>
<evidence type="ECO:0000256" key="2">
    <source>
        <dbReference type="ARBA" id="ARBA00022670"/>
    </source>
</evidence>
<keyword evidence="4 6" id="KW-0720">Serine protease</keyword>
<evidence type="ECO:0000256" key="6">
    <source>
        <dbReference type="PROSITE-ProRule" id="PRU01240"/>
    </source>
</evidence>
<sequence length="437" mass="47881">MNSLTWLNRNSSLIHRPLRLKVRKLNPRAAQSTTFHVIVQFKNKLSAARIRALRKRLGNSPLPVTHRLHVLDSIASRVTMTGLRRMCGCKEVRCVYLDGIKKLSLNVVTPSIGSTAVQRQKRLTGKGINVAFIDTGLYPHPDLTHPTNRIVAFKDLIGRRKRPYDDNGHGTHVAGDIAGNGWSSRGKYRGPAPNAGIIAVKAFNRSGDAYDSTIIKALEWCIRNRRRLNLRILSLSFGGPLFSQCSEDPLCQAIEKAVKAGIVVVVAAGNAGPRRRTIESPGNAPSAITVGAVDDRGNLSQAGDLITYYSSRGPTSGGRIKPDLVAPGERVISLRAPGSKQDRKFPNLRVGRRYFVMSGTSVSAPIVAGAAAQLLQKNPSLTPKQVKAILKRNAFRLGLKPNTGGSGEIDMRFLLGRKRKHKRPYKRPARSPNRMNI</sequence>
<reference evidence="10 11" key="1">
    <citation type="submission" date="2018-08" db="EMBL/GenBank/DDBJ databases">
        <title>Paenibacillus sp. M4BSY-1, whole genome shotgun sequence.</title>
        <authorList>
            <person name="Tuo L."/>
        </authorList>
    </citation>
    <scope>NUCLEOTIDE SEQUENCE [LARGE SCALE GENOMIC DNA]</scope>
    <source>
        <strain evidence="10 11">M4BSY-1</strain>
    </source>
</reference>
<keyword evidence="3 6" id="KW-0378">Hydrolase</keyword>
<comment type="caution">
    <text evidence="10">The sequence shown here is derived from an EMBL/GenBank/DDBJ whole genome shotgun (WGS) entry which is preliminary data.</text>
</comment>
<protein>
    <submittedName>
        <fullName evidence="10">Peptidase S8</fullName>
    </submittedName>
</protein>
<dbReference type="InterPro" id="IPR023828">
    <property type="entry name" value="Peptidase_S8_Ser-AS"/>
</dbReference>
<evidence type="ECO:0000256" key="3">
    <source>
        <dbReference type="ARBA" id="ARBA00022801"/>
    </source>
</evidence>
<dbReference type="PROSITE" id="PS00137">
    <property type="entry name" value="SUBTILASE_HIS"/>
    <property type="match status" value="1"/>
</dbReference>
<dbReference type="PROSITE" id="PS00138">
    <property type="entry name" value="SUBTILASE_SER"/>
    <property type="match status" value="1"/>
</dbReference>
<evidence type="ECO:0000313" key="11">
    <source>
        <dbReference type="Proteomes" id="UP000261905"/>
    </source>
</evidence>
<feature type="active site" description="Charge relay system" evidence="5 6">
    <location>
        <position position="361"/>
    </location>
</feature>
<feature type="domain" description="Peptidase S8/S53" evidence="9">
    <location>
        <begin position="125"/>
        <end position="401"/>
    </location>
</feature>
<dbReference type="GO" id="GO:0004252">
    <property type="term" value="F:serine-type endopeptidase activity"/>
    <property type="evidence" value="ECO:0007669"/>
    <property type="project" value="UniProtKB-UniRule"/>
</dbReference>
<dbReference type="RefSeq" id="WP_116041898.1">
    <property type="nucleotide sequence ID" value="NZ_QUBQ01000001.1"/>
</dbReference>
<dbReference type="CDD" id="cd07487">
    <property type="entry name" value="Peptidases_S8_1"/>
    <property type="match status" value="1"/>
</dbReference>
<evidence type="ECO:0000256" key="4">
    <source>
        <dbReference type="ARBA" id="ARBA00022825"/>
    </source>
</evidence>
<keyword evidence="2 6" id="KW-0645">Protease</keyword>
<dbReference type="PROSITE" id="PS00136">
    <property type="entry name" value="SUBTILASE_ASP"/>
    <property type="match status" value="1"/>
</dbReference>
<feature type="region of interest" description="Disordered" evidence="8">
    <location>
        <begin position="417"/>
        <end position="437"/>
    </location>
</feature>
<keyword evidence="11" id="KW-1185">Reference proteome</keyword>
<feature type="active site" description="Charge relay system" evidence="5 6">
    <location>
        <position position="169"/>
    </location>
</feature>
<dbReference type="Pfam" id="PF00082">
    <property type="entry name" value="Peptidase_S8"/>
    <property type="match status" value="1"/>
</dbReference>
<dbReference type="Proteomes" id="UP000261905">
    <property type="component" value="Unassembled WGS sequence"/>
</dbReference>
<comment type="similarity">
    <text evidence="1 6 7">Belongs to the peptidase S8 family.</text>
</comment>
<proteinExistence type="inferred from homology"/>
<dbReference type="InterPro" id="IPR023827">
    <property type="entry name" value="Peptidase_S8_Asp-AS"/>
</dbReference>
<feature type="active site" description="Charge relay system" evidence="5 6">
    <location>
        <position position="134"/>
    </location>
</feature>
<evidence type="ECO:0000256" key="7">
    <source>
        <dbReference type="RuleBase" id="RU003355"/>
    </source>
</evidence>
<dbReference type="InterPro" id="IPR036852">
    <property type="entry name" value="Peptidase_S8/S53_dom_sf"/>
</dbReference>
<dbReference type="Gene3D" id="3.40.50.200">
    <property type="entry name" value="Peptidase S8/S53 domain"/>
    <property type="match status" value="1"/>
</dbReference>
<gene>
    <name evidence="10" type="ORF">DX130_00175</name>
</gene>
<dbReference type="PRINTS" id="PR00723">
    <property type="entry name" value="SUBTILISIN"/>
</dbReference>
<dbReference type="PROSITE" id="PS51892">
    <property type="entry name" value="SUBTILASE"/>
    <property type="match status" value="1"/>
</dbReference>
<feature type="compositionally biased region" description="Basic residues" evidence="8">
    <location>
        <begin position="417"/>
        <end position="429"/>
    </location>
</feature>
<dbReference type="AlphaFoldDB" id="A0A371PIU2"/>
<dbReference type="PANTHER" id="PTHR43806:SF65">
    <property type="entry name" value="SERINE PROTEASE APRX"/>
    <property type="match status" value="1"/>
</dbReference>
<evidence type="ECO:0000256" key="1">
    <source>
        <dbReference type="ARBA" id="ARBA00011073"/>
    </source>
</evidence>
<dbReference type="InterPro" id="IPR050131">
    <property type="entry name" value="Peptidase_S8_subtilisin-like"/>
</dbReference>
<dbReference type="InterPro" id="IPR022398">
    <property type="entry name" value="Peptidase_S8_His-AS"/>
</dbReference>
<accession>A0A371PIU2</accession>
<dbReference type="GO" id="GO:0006508">
    <property type="term" value="P:proteolysis"/>
    <property type="evidence" value="ECO:0007669"/>
    <property type="project" value="UniProtKB-KW"/>
</dbReference>
<evidence type="ECO:0000259" key="9">
    <source>
        <dbReference type="Pfam" id="PF00082"/>
    </source>
</evidence>
<dbReference type="InterPro" id="IPR015500">
    <property type="entry name" value="Peptidase_S8_subtilisin-rel"/>
</dbReference>
<evidence type="ECO:0000313" key="10">
    <source>
        <dbReference type="EMBL" id="REK75549.1"/>
    </source>
</evidence>
<name>A0A371PIU2_9BACL</name>
<organism evidence="10 11">
    <name type="scientific">Paenibacillus paeoniae</name>
    <dbReference type="NCBI Taxonomy" id="2292705"/>
    <lineage>
        <taxon>Bacteria</taxon>
        <taxon>Bacillati</taxon>
        <taxon>Bacillota</taxon>
        <taxon>Bacilli</taxon>
        <taxon>Bacillales</taxon>
        <taxon>Paenibacillaceae</taxon>
        <taxon>Paenibacillus</taxon>
    </lineage>
</organism>
<dbReference type="SUPFAM" id="SSF52743">
    <property type="entry name" value="Subtilisin-like"/>
    <property type="match status" value="1"/>
</dbReference>
<dbReference type="OrthoDB" id="9798386at2"/>
<dbReference type="PANTHER" id="PTHR43806">
    <property type="entry name" value="PEPTIDASE S8"/>
    <property type="match status" value="1"/>
</dbReference>
<dbReference type="EMBL" id="QUBQ01000001">
    <property type="protein sequence ID" value="REK75549.1"/>
    <property type="molecule type" value="Genomic_DNA"/>
</dbReference>
<dbReference type="InterPro" id="IPR000209">
    <property type="entry name" value="Peptidase_S8/S53_dom"/>
</dbReference>